<name>A0ABT7L947_9BACI</name>
<feature type="compositionally biased region" description="Acidic residues" evidence="1">
    <location>
        <begin position="110"/>
        <end position="120"/>
    </location>
</feature>
<evidence type="ECO:0000256" key="3">
    <source>
        <dbReference type="SAM" id="SignalP"/>
    </source>
</evidence>
<feature type="region of interest" description="Disordered" evidence="1">
    <location>
        <begin position="599"/>
        <end position="712"/>
    </location>
</feature>
<evidence type="ECO:0000256" key="1">
    <source>
        <dbReference type="SAM" id="MobiDB-lite"/>
    </source>
</evidence>
<feature type="compositionally biased region" description="Acidic residues" evidence="1">
    <location>
        <begin position="599"/>
        <end position="622"/>
    </location>
</feature>
<gene>
    <name evidence="4" type="ORF">QQS35_18315</name>
</gene>
<dbReference type="EMBL" id="JASTZU010000058">
    <property type="protein sequence ID" value="MDL4842396.1"/>
    <property type="molecule type" value="Genomic_DNA"/>
</dbReference>
<protein>
    <recommendedName>
        <fullName evidence="6">Gram-positive cocci surface proteins LPxTG domain-containing protein</fullName>
    </recommendedName>
</protein>
<feature type="signal peptide" evidence="3">
    <location>
        <begin position="1"/>
        <end position="23"/>
    </location>
</feature>
<keyword evidence="2" id="KW-1133">Transmembrane helix</keyword>
<comment type="caution">
    <text evidence="4">The sequence shown here is derived from an EMBL/GenBank/DDBJ whole genome shotgun (WGS) entry which is preliminary data.</text>
</comment>
<dbReference type="RefSeq" id="WP_285933669.1">
    <property type="nucleotide sequence ID" value="NZ_JASTZU010000058.1"/>
</dbReference>
<keyword evidence="2" id="KW-0472">Membrane</keyword>
<proteinExistence type="predicted"/>
<keyword evidence="2" id="KW-0812">Transmembrane</keyword>
<evidence type="ECO:0000256" key="2">
    <source>
        <dbReference type="SAM" id="Phobius"/>
    </source>
</evidence>
<organism evidence="4 5">
    <name type="scientific">Aquibacillus rhizosphaerae</name>
    <dbReference type="NCBI Taxonomy" id="3051431"/>
    <lineage>
        <taxon>Bacteria</taxon>
        <taxon>Bacillati</taxon>
        <taxon>Bacillota</taxon>
        <taxon>Bacilli</taxon>
        <taxon>Bacillales</taxon>
        <taxon>Bacillaceae</taxon>
        <taxon>Aquibacillus</taxon>
    </lineage>
</organism>
<feature type="compositionally biased region" description="Polar residues" evidence="1">
    <location>
        <begin position="43"/>
        <end position="53"/>
    </location>
</feature>
<feature type="transmembrane region" description="Helical" evidence="2">
    <location>
        <begin position="719"/>
        <end position="742"/>
    </location>
</feature>
<keyword evidence="3" id="KW-0732">Signal</keyword>
<feature type="region of interest" description="Disordered" evidence="1">
    <location>
        <begin position="28"/>
        <end position="142"/>
    </location>
</feature>
<feature type="chain" id="PRO_5046744226" description="Gram-positive cocci surface proteins LPxTG domain-containing protein" evidence="3">
    <location>
        <begin position="24"/>
        <end position="749"/>
    </location>
</feature>
<dbReference type="Proteomes" id="UP001235343">
    <property type="component" value="Unassembled WGS sequence"/>
</dbReference>
<reference evidence="4 5" key="1">
    <citation type="submission" date="2023-06" db="EMBL/GenBank/DDBJ databases">
        <title>Aquibacillus rhizosphaerae LR5S19.</title>
        <authorList>
            <person name="Sun J.-Q."/>
        </authorList>
    </citation>
    <scope>NUCLEOTIDE SEQUENCE [LARGE SCALE GENOMIC DNA]</scope>
    <source>
        <strain evidence="4 5">LR5S19</strain>
    </source>
</reference>
<feature type="compositionally biased region" description="Polar residues" evidence="1">
    <location>
        <begin position="121"/>
        <end position="140"/>
    </location>
</feature>
<feature type="compositionally biased region" description="Acidic residues" evidence="1">
    <location>
        <begin position="73"/>
        <end position="97"/>
    </location>
</feature>
<sequence>MPKKISLLVLVFLIALYPTMISAAASQTSDNQQNGQEEAKISATDTSVETTLVDNGETDAAKVETESTNQESETVEEAIEPSGEEAETVEEVTETTDEEVKSVEETTVSTDEEATYEEITDNNTDSNAGTESVMNDTPVSDENVDETKELEEEELAEVTNEENSENEELNFFLMSGTADGNIYYDFNKGYYVLQLDASIFNLAGKQNLIDKWLVFSLPTGVDIPDVDGVPDGITPVTLHDGTTGIAVNIPDIEGAGKEGVQLDIPLIGTADVSNENTDIYVANVEAESNTYEILGQVRDERNIDFSVMDGEPNFDVSGDVEGSTAYNVENHYYTLDLHAELTNNLDQELNDQYVGFVLPDGVTVVDKIDVEYELFELENGQQALALPFSTIKKGYNEQNFTIPLIGQTDDSVSDAPLTLYRVDTNPITGGYYVTGEINGTANIDFSAMNESWYLDGMSSLEINYLDSPENLIGLVFAFHIRNLTLDDVDKVSISFNIPEDITLHNPDEYQRSADIPDLLADFLDHWSGDSQGLNVELVGNTATIKFNEFQGTESATGLFTALGESEHSLQELKGVEITLSLYRNGSELVKELSIPFEVYDEDSLDPGNGDDDNDGDNEEEPDTGNTGGSDNESDNNGGNEGSGNNSQDDANENSDGDHENVDDSSNENSDGGHEIADNISNENSDDDHDDNKNANQENDDKTKNQSSNNDNELPNTGSFFGVGFWAIFGAFMIAVGGILMFARSRFARV</sequence>
<accession>A0ABT7L947</accession>
<feature type="compositionally biased region" description="Low complexity" evidence="1">
    <location>
        <begin position="628"/>
        <end position="646"/>
    </location>
</feature>
<keyword evidence="5" id="KW-1185">Reference proteome</keyword>
<evidence type="ECO:0000313" key="5">
    <source>
        <dbReference type="Proteomes" id="UP001235343"/>
    </source>
</evidence>
<evidence type="ECO:0000313" key="4">
    <source>
        <dbReference type="EMBL" id="MDL4842396.1"/>
    </source>
</evidence>
<evidence type="ECO:0008006" key="6">
    <source>
        <dbReference type="Google" id="ProtNLM"/>
    </source>
</evidence>